<dbReference type="AlphaFoldDB" id="A0A3B0XLS0"/>
<organism evidence="5">
    <name type="scientific">hydrothermal vent metagenome</name>
    <dbReference type="NCBI Taxonomy" id="652676"/>
    <lineage>
        <taxon>unclassified sequences</taxon>
        <taxon>metagenomes</taxon>
        <taxon>ecological metagenomes</taxon>
    </lineage>
</organism>
<accession>A0A3B0XLS0</accession>
<dbReference type="PROSITE" id="PS51257">
    <property type="entry name" value="PROKAR_LIPOPROTEIN"/>
    <property type="match status" value="1"/>
</dbReference>
<dbReference type="PANTHER" id="PTHR30329">
    <property type="entry name" value="STATOR ELEMENT OF FLAGELLAR MOTOR COMPLEX"/>
    <property type="match status" value="1"/>
</dbReference>
<evidence type="ECO:0000256" key="2">
    <source>
        <dbReference type="ARBA" id="ARBA00023136"/>
    </source>
</evidence>
<dbReference type="InterPro" id="IPR050330">
    <property type="entry name" value="Bact_OuterMem_StrucFunc"/>
</dbReference>
<keyword evidence="3" id="KW-0998">Cell outer membrane</keyword>
<evidence type="ECO:0000256" key="3">
    <source>
        <dbReference type="ARBA" id="ARBA00023237"/>
    </source>
</evidence>
<keyword evidence="2" id="KW-0472">Membrane</keyword>
<dbReference type="Pfam" id="PF00691">
    <property type="entry name" value="OmpA"/>
    <property type="match status" value="1"/>
</dbReference>
<name>A0A3B0XLS0_9ZZZZ</name>
<dbReference type="InterPro" id="IPR006665">
    <property type="entry name" value="OmpA-like"/>
</dbReference>
<gene>
    <name evidence="5" type="ORF">MNBD_GAMMA10-102</name>
</gene>
<reference evidence="5" key="1">
    <citation type="submission" date="2018-06" db="EMBL/GenBank/DDBJ databases">
        <authorList>
            <person name="Zhirakovskaya E."/>
        </authorList>
    </citation>
    <scope>NUCLEOTIDE SEQUENCE</scope>
</reference>
<dbReference type="InterPro" id="IPR006664">
    <property type="entry name" value="OMP_bac"/>
</dbReference>
<protein>
    <submittedName>
        <fullName evidence="5">Outer membrane porin, OmpA family</fullName>
    </submittedName>
</protein>
<dbReference type="InterPro" id="IPR036737">
    <property type="entry name" value="OmpA-like_sf"/>
</dbReference>
<evidence type="ECO:0000256" key="1">
    <source>
        <dbReference type="ARBA" id="ARBA00004442"/>
    </source>
</evidence>
<proteinExistence type="predicted"/>
<evidence type="ECO:0000313" key="5">
    <source>
        <dbReference type="EMBL" id="VAW69445.1"/>
    </source>
</evidence>
<evidence type="ECO:0000259" key="4">
    <source>
        <dbReference type="PROSITE" id="PS51123"/>
    </source>
</evidence>
<dbReference type="SUPFAM" id="SSF103088">
    <property type="entry name" value="OmpA-like"/>
    <property type="match status" value="1"/>
</dbReference>
<dbReference type="EMBL" id="UOFJ01000428">
    <property type="protein sequence ID" value="VAW69445.1"/>
    <property type="molecule type" value="Genomic_DNA"/>
</dbReference>
<feature type="domain" description="OmpA-like" evidence="4">
    <location>
        <begin position="104"/>
        <end position="222"/>
    </location>
</feature>
<dbReference type="GO" id="GO:0009279">
    <property type="term" value="C:cell outer membrane"/>
    <property type="evidence" value="ECO:0007669"/>
    <property type="project" value="UniProtKB-SubCell"/>
</dbReference>
<sequence>MKKIISALCIVSIATLSGCTTFDPYTGEKKTTNTAKGAGIGAGAALVLSYFMNKDKSSSQRRKRMLRDAGIGAIVGGGAGYYMDTQEAKLRKQLRSTGVSVERDGESINLIMPGNITFPSNGSSLKADFYSVLDSVALVMNEFDQTLVLTAGYTDSKGSEAHNQTLSEKRARSVSTYLISRKVNSARFETRGFGERKPVADNATAQGRALNRRVEITLLPLTEEHDHALHGG</sequence>
<dbReference type="PRINTS" id="PR01021">
    <property type="entry name" value="OMPADOMAIN"/>
</dbReference>
<comment type="subcellular location">
    <subcellularLocation>
        <location evidence="1">Cell outer membrane</location>
    </subcellularLocation>
</comment>
<dbReference type="CDD" id="cd07185">
    <property type="entry name" value="OmpA_C-like"/>
    <property type="match status" value="1"/>
</dbReference>
<dbReference type="PROSITE" id="PS51123">
    <property type="entry name" value="OMPA_2"/>
    <property type="match status" value="1"/>
</dbReference>
<dbReference type="PANTHER" id="PTHR30329:SF21">
    <property type="entry name" value="LIPOPROTEIN YIAD-RELATED"/>
    <property type="match status" value="1"/>
</dbReference>
<dbReference type="Gene3D" id="3.30.1330.60">
    <property type="entry name" value="OmpA-like domain"/>
    <property type="match status" value="1"/>
</dbReference>